<dbReference type="VEuPathDB" id="VectorBase:GPPI033111"/>
<dbReference type="AlphaFoldDB" id="A0A1B0BKJ1"/>
<comment type="similarity">
    <text evidence="1">Belongs to the peroxin-19 family.</text>
</comment>
<sequence length="121" mass="13519">MDCKILDDMITNPELIKHTKIQKKPAKLSSECMSTLFGGPERPSPDKGQQNLEQILADFKTVAEAAAVVSEDGNVLLPFTEAVMQSLLSTEILLLSIKELFTKNYSKYLTENTEKLTIEEK</sequence>
<reference evidence="3" key="2">
    <citation type="submission" date="2020-05" db="UniProtKB">
        <authorList>
            <consortium name="EnsemblMetazoa"/>
        </authorList>
    </citation>
    <scope>IDENTIFICATION</scope>
    <source>
        <strain evidence="3">IAEA</strain>
    </source>
</reference>
<dbReference type="InterPro" id="IPR006708">
    <property type="entry name" value="Pex19"/>
</dbReference>
<name>A0A1B0BKJ1_9MUSC</name>
<dbReference type="Proteomes" id="UP000092460">
    <property type="component" value="Unassembled WGS sequence"/>
</dbReference>
<accession>A0A1B0BKJ1</accession>
<dbReference type="EnsemblMetazoa" id="GPPI033111-RA">
    <property type="protein sequence ID" value="GPPI033111-PA"/>
    <property type="gene ID" value="GPPI033111"/>
</dbReference>
<dbReference type="GO" id="GO:0005777">
    <property type="term" value="C:peroxisome"/>
    <property type="evidence" value="ECO:0007669"/>
    <property type="project" value="InterPro"/>
</dbReference>
<reference evidence="4" key="1">
    <citation type="submission" date="2015-01" db="EMBL/GenBank/DDBJ databases">
        <authorList>
            <person name="Aksoy S."/>
            <person name="Warren W."/>
            <person name="Wilson R.K."/>
        </authorList>
    </citation>
    <scope>NUCLEOTIDE SEQUENCE [LARGE SCALE GENOMIC DNA]</scope>
    <source>
        <strain evidence="4">IAEA</strain>
    </source>
</reference>
<evidence type="ECO:0000313" key="4">
    <source>
        <dbReference type="Proteomes" id="UP000092460"/>
    </source>
</evidence>
<dbReference type="InterPro" id="IPR038322">
    <property type="entry name" value="Pex19_C_sf"/>
</dbReference>
<protein>
    <recommendedName>
        <fullName evidence="2">Peroxin-19</fullName>
    </recommendedName>
</protein>
<proteinExistence type="inferred from homology"/>
<evidence type="ECO:0000313" key="3">
    <source>
        <dbReference type="EnsemblMetazoa" id="GPPI033111-PA"/>
    </source>
</evidence>
<dbReference type="Gene3D" id="1.20.120.900">
    <property type="entry name" value="Pex19, mPTS binding domain"/>
    <property type="match status" value="1"/>
</dbReference>
<dbReference type="Pfam" id="PF04614">
    <property type="entry name" value="Pex19"/>
    <property type="match status" value="1"/>
</dbReference>
<keyword evidence="4" id="KW-1185">Reference proteome</keyword>
<evidence type="ECO:0000256" key="1">
    <source>
        <dbReference type="ARBA" id="ARBA00006326"/>
    </source>
</evidence>
<dbReference type="EMBL" id="JXJN01015965">
    <property type="status" value="NOT_ANNOTATED_CDS"/>
    <property type="molecule type" value="Genomic_DNA"/>
</dbReference>
<dbReference type="STRING" id="67801.A0A1B0BKJ1"/>
<organism evidence="3 4">
    <name type="scientific">Glossina palpalis gambiensis</name>
    <dbReference type="NCBI Taxonomy" id="67801"/>
    <lineage>
        <taxon>Eukaryota</taxon>
        <taxon>Metazoa</taxon>
        <taxon>Ecdysozoa</taxon>
        <taxon>Arthropoda</taxon>
        <taxon>Hexapoda</taxon>
        <taxon>Insecta</taxon>
        <taxon>Pterygota</taxon>
        <taxon>Neoptera</taxon>
        <taxon>Endopterygota</taxon>
        <taxon>Diptera</taxon>
        <taxon>Brachycera</taxon>
        <taxon>Muscomorpha</taxon>
        <taxon>Hippoboscoidea</taxon>
        <taxon>Glossinidae</taxon>
        <taxon>Glossina</taxon>
    </lineage>
</organism>
<evidence type="ECO:0000256" key="2">
    <source>
        <dbReference type="ARBA" id="ARBA00029688"/>
    </source>
</evidence>